<evidence type="ECO:0000313" key="3">
    <source>
        <dbReference type="Proteomes" id="UP000265515"/>
    </source>
</evidence>
<protein>
    <submittedName>
        <fullName evidence="2">Uncharacterized protein</fullName>
    </submittedName>
</protein>
<gene>
    <name evidence="2" type="ORF">CBR_g53662</name>
</gene>
<feature type="transmembrane region" description="Helical" evidence="1">
    <location>
        <begin position="300"/>
        <end position="323"/>
    </location>
</feature>
<feature type="transmembrane region" description="Helical" evidence="1">
    <location>
        <begin position="270"/>
        <end position="288"/>
    </location>
</feature>
<accession>A0A388MB96</accession>
<organism evidence="2 3">
    <name type="scientific">Chara braunii</name>
    <name type="common">Braun's stonewort</name>
    <dbReference type="NCBI Taxonomy" id="69332"/>
    <lineage>
        <taxon>Eukaryota</taxon>
        <taxon>Viridiplantae</taxon>
        <taxon>Streptophyta</taxon>
        <taxon>Charophyceae</taxon>
        <taxon>Charales</taxon>
        <taxon>Characeae</taxon>
        <taxon>Chara</taxon>
    </lineage>
</organism>
<name>A0A388MB96_CHABU</name>
<proteinExistence type="predicted"/>
<reference evidence="2 3" key="1">
    <citation type="journal article" date="2018" name="Cell">
        <title>The Chara Genome: Secondary Complexity and Implications for Plant Terrestrialization.</title>
        <authorList>
            <person name="Nishiyama T."/>
            <person name="Sakayama H."/>
            <person name="Vries J.D."/>
            <person name="Buschmann H."/>
            <person name="Saint-Marcoux D."/>
            <person name="Ullrich K.K."/>
            <person name="Haas F.B."/>
            <person name="Vanderstraeten L."/>
            <person name="Becker D."/>
            <person name="Lang D."/>
            <person name="Vosolsobe S."/>
            <person name="Rombauts S."/>
            <person name="Wilhelmsson P.K.I."/>
            <person name="Janitza P."/>
            <person name="Kern R."/>
            <person name="Heyl A."/>
            <person name="Rumpler F."/>
            <person name="Villalobos L.I.A.C."/>
            <person name="Clay J.M."/>
            <person name="Skokan R."/>
            <person name="Toyoda A."/>
            <person name="Suzuki Y."/>
            <person name="Kagoshima H."/>
            <person name="Schijlen E."/>
            <person name="Tajeshwar N."/>
            <person name="Catarino B."/>
            <person name="Hetherington A.J."/>
            <person name="Saltykova A."/>
            <person name="Bonnot C."/>
            <person name="Breuninger H."/>
            <person name="Symeonidi A."/>
            <person name="Radhakrishnan G.V."/>
            <person name="Van Nieuwerburgh F."/>
            <person name="Deforce D."/>
            <person name="Chang C."/>
            <person name="Karol K.G."/>
            <person name="Hedrich R."/>
            <person name="Ulvskov P."/>
            <person name="Glockner G."/>
            <person name="Delwiche C.F."/>
            <person name="Petrasek J."/>
            <person name="Van de Peer Y."/>
            <person name="Friml J."/>
            <person name="Beilby M."/>
            <person name="Dolan L."/>
            <person name="Kohara Y."/>
            <person name="Sugano S."/>
            <person name="Fujiyama A."/>
            <person name="Delaux P.-M."/>
            <person name="Quint M."/>
            <person name="TheiBen G."/>
            <person name="Hagemann M."/>
            <person name="Harholt J."/>
            <person name="Dunand C."/>
            <person name="Zachgo S."/>
            <person name="Langdale J."/>
            <person name="Maumus F."/>
            <person name="Straeten D.V.D."/>
            <person name="Gould S.B."/>
            <person name="Rensing S.A."/>
        </authorList>
    </citation>
    <scope>NUCLEOTIDE SEQUENCE [LARGE SCALE GENOMIC DNA]</scope>
    <source>
        <strain evidence="2 3">S276</strain>
    </source>
</reference>
<dbReference type="AlphaFoldDB" id="A0A388MB96"/>
<keyword evidence="1" id="KW-0812">Transmembrane</keyword>
<dbReference type="Gramene" id="GBG91773">
    <property type="protein sequence ID" value="GBG91773"/>
    <property type="gene ID" value="CBR_g53662"/>
</dbReference>
<dbReference type="OrthoDB" id="1881293at2759"/>
<comment type="caution">
    <text evidence="2">The sequence shown here is derived from an EMBL/GenBank/DDBJ whole genome shotgun (WGS) entry which is preliminary data.</text>
</comment>
<dbReference type="EMBL" id="BFEA01000948">
    <property type="protein sequence ID" value="GBG91773.1"/>
    <property type="molecule type" value="Genomic_DNA"/>
</dbReference>
<evidence type="ECO:0000256" key="1">
    <source>
        <dbReference type="SAM" id="Phobius"/>
    </source>
</evidence>
<dbReference type="Proteomes" id="UP000265515">
    <property type="component" value="Unassembled WGS sequence"/>
</dbReference>
<evidence type="ECO:0000313" key="2">
    <source>
        <dbReference type="EMBL" id="GBG91773.1"/>
    </source>
</evidence>
<keyword evidence="1" id="KW-1133">Transmembrane helix</keyword>
<keyword evidence="3" id="KW-1185">Reference proteome</keyword>
<sequence>MNGGTAIACLGLYTADKLSCWLAREGLWENRERSDWSPLIRNLVKYRPVVRISLPPSSFVTLRQSLPLLASVYSVGARTVSAFCSLCSLNCQSWQREGGKTGAKKRETECRQACSGLTLALSGTRAREIGRRNNFTMGADVSKHVDRMLEECVILRKTIHRSFADCDNSCSGGLEDYQLLGALQLVFQVTPHPPPPSDLFRSALIHDKLGQELDPKCERMCLRPPTQEDVDAIVRRDNSFATKRSLTEEQFAHFVREVLKRIAIERGKRVGLFVVGGIAVVQVAKGVLKRVPIFGPPVGLFVSILCPTSIVGPALGVAGAVYFS</sequence>
<keyword evidence="1" id="KW-0472">Membrane</keyword>